<sequence length="488" mass="52102">MNLRGRAARGAAITGLSQGVRLLVQIGSVIVLSRLLEPADFGLMAMAAPVFGFVMMFQDLGLTQATIQKNDITQAQVSALFWVNLAASFVLAVAMVAAAPLVAMFYGDPRVENLVVAFGMLVLVAGLGSQHMALLNRKMRFGALAAIDASAVVCGFLAGVLFAQVNPSYWALYVASLVTIAIPAVAAWICTGWLPGAPRRAAEVRELLNFGAGITGFNFINFFARNADNIMIGRVWGEHSLGVYDRAYKLLLLPLQQVSSPLGRVTQPILSQLLDEPERYRRAYVKTLHQMLLIVLPGVAFMIGTSDILVPTLLGQKWVEAAAIFSALGFAAILQPVNNTTGWLFISQARGKDYFQGGLFGTCMAVLGMLAGLPWGAFGVAVGYAVSEYLKTPVIWWWATRKGPVALRDLAGASFVHLAGVAVSLAAIMVLRRAFEGGPFETMLLCLVAAYAVAFGTVFSFASGRAAIGESMALLQSGLGVVAKRRPH</sequence>
<proteinExistence type="inferred from homology"/>
<dbReference type="RefSeq" id="WP_245195596.1">
    <property type="nucleotide sequence ID" value="NZ_CP072611.1"/>
</dbReference>
<organism evidence="8 9">
    <name type="scientific">Aureimonas populi</name>
    <dbReference type="NCBI Taxonomy" id="1701758"/>
    <lineage>
        <taxon>Bacteria</taxon>
        <taxon>Pseudomonadati</taxon>
        <taxon>Pseudomonadota</taxon>
        <taxon>Alphaproteobacteria</taxon>
        <taxon>Hyphomicrobiales</taxon>
        <taxon>Aurantimonadaceae</taxon>
        <taxon>Aureimonas</taxon>
    </lineage>
</organism>
<evidence type="ECO:0000256" key="7">
    <source>
        <dbReference type="SAM" id="Phobius"/>
    </source>
</evidence>
<feature type="transmembrane region" description="Helical" evidence="7">
    <location>
        <begin position="443"/>
        <end position="462"/>
    </location>
</feature>
<comment type="subcellular location">
    <subcellularLocation>
        <location evidence="1">Cell membrane</location>
        <topology evidence="1">Multi-pass membrane protein</topology>
    </subcellularLocation>
</comment>
<dbReference type="EMBL" id="JBHUIJ010000009">
    <property type="protein sequence ID" value="MFD2237507.1"/>
    <property type="molecule type" value="Genomic_DNA"/>
</dbReference>
<name>A0ABW5CLG4_9HYPH</name>
<dbReference type="Proteomes" id="UP001597371">
    <property type="component" value="Unassembled WGS sequence"/>
</dbReference>
<protein>
    <submittedName>
        <fullName evidence="8">Lipopolysaccharide biosynthesis protein</fullName>
    </submittedName>
</protein>
<keyword evidence="4 7" id="KW-0812">Transmembrane</keyword>
<evidence type="ECO:0000256" key="2">
    <source>
        <dbReference type="ARBA" id="ARBA00007430"/>
    </source>
</evidence>
<dbReference type="CDD" id="cd13127">
    <property type="entry name" value="MATE_tuaB_like"/>
    <property type="match status" value="1"/>
</dbReference>
<accession>A0ABW5CLG4</accession>
<feature type="transmembrane region" description="Helical" evidence="7">
    <location>
        <begin position="141"/>
        <end position="163"/>
    </location>
</feature>
<reference evidence="9" key="1">
    <citation type="journal article" date="2019" name="Int. J. Syst. Evol. Microbiol.">
        <title>The Global Catalogue of Microorganisms (GCM) 10K type strain sequencing project: providing services to taxonomists for standard genome sequencing and annotation.</title>
        <authorList>
            <consortium name="The Broad Institute Genomics Platform"/>
            <consortium name="The Broad Institute Genome Sequencing Center for Infectious Disease"/>
            <person name="Wu L."/>
            <person name="Ma J."/>
        </authorList>
    </citation>
    <scope>NUCLEOTIDE SEQUENCE [LARGE SCALE GENOMIC DNA]</scope>
    <source>
        <strain evidence="9">ZS-35-S2</strain>
    </source>
</reference>
<evidence type="ECO:0000313" key="9">
    <source>
        <dbReference type="Proteomes" id="UP001597371"/>
    </source>
</evidence>
<keyword evidence="9" id="KW-1185">Reference proteome</keyword>
<gene>
    <name evidence="8" type="ORF">ACFSKQ_08520</name>
</gene>
<dbReference type="PANTHER" id="PTHR30250:SF10">
    <property type="entry name" value="LIPOPOLYSACCHARIDE BIOSYNTHESIS PROTEIN WZXC"/>
    <property type="match status" value="1"/>
</dbReference>
<dbReference type="InterPro" id="IPR050833">
    <property type="entry name" value="Poly_Biosynth_Transport"/>
</dbReference>
<evidence type="ECO:0000313" key="8">
    <source>
        <dbReference type="EMBL" id="MFD2237507.1"/>
    </source>
</evidence>
<feature type="transmembrane region" description="Helical" evidence="7">
    <location>
        <begin position="79"/>
        <end position="102"/>
    </location>
</feature>
<keyword evidence="3" id="KW-1003">Cell membrane</keyword>
<feature type="transmembrane region" description="Helical" evidence="7">
    <location>
        <begin position="291"/>
        <end position="310"/>
    </location>
</feature>
<feature type="transmembrane region" description="Helical" evidence="7">
    <location>
        <begin position="114"/>
        <end position="134"/>
    </location>
</feature>
<dbReference type="PANTHER" id="PTHR30250">
    <property type="entry name" value="PST FAMILY PREDICTED COLANIC ACID TRANSPORTER"/>
    <property type="match status" value="1"/>
</dbReference>
<dbReference type="Pfam" id="PF13440">
    <property type="entry name" value="Polysacc_synt_3"/>
    <property type="match status" value="1"/>
</dbReference>
<evidence type="ECO:0000256" key="5">
    <source>
        <dbReference type="ARBA" id="ARBA00022989"/>
    </source>
</evidence>
<comment type="caution">
    <text evidence="8">The sequence shown here is derived from an EMBL/GenBank/DDBJ whole genome shotgun (WGS) entry which is preliminary data.</text>
</comment>
<evidence type="ECO:0000256" key="1">
    <source>
        <dbReference type="ARBA" id="ARBA00004651"/>
    </source>
</evidence>
<comment type="similarity">
    <text evidence="2">Belongs to the polysaccharide synthase family.</text>
</comment>
<keyword evidence="5 7" id="KW-1133">Transmembrane helix</keyword>
<feature type="transmembrane region" description="Helical" evidence="7">
    <location>
        <begin position="322"/>
        <end position="346"/>
    </location>
</feature>
<evidence type="ECO:0000256" key="6">
    <source>
        <dbReference type="ARBA" id="ARBA00023136"/>
    </source>
</evidence>
<feature type="transmembrane region" description="Helical" evidence="7">
    <location>
        <begin position="406"/>
        <end position="431"/>
    </location>
</feature>
<evidence type="ECO:0000256" key="4">
    <source>
        <dbReference type="ARBA" id="ARBA00022692"/>
    </source>
</evidence>
<feature type="transmembrane region" description="Helical" evidence="7">
    <location>
        <begin position="358"/>
        <end position="386"/>
    </location>
</feature>
<keyword evidence="6 7" id="KW-0472">Membrane</keyword>
<evidence type="ECO:0000256" key="3">
    <source>
        <dbReference type="ARBA" id="ARBA00022475"/>
    </source>
</evidence>
<feature type="transmembrane region" description="Helical" evidence="7">
    <location>
        <begin position="169"/>
        <end position="190"/>
    </location>
</feature>